<feature type="region of interest" description="Disordered" evidence="1">
    <location>
        <begin position="42"/>
        <end position="68"/>
    </location>
</feature>
<gene>
    <name evidence="2" type="ORF">ACFSKW_19500</name>
</gene>
<comment type="caution">
    <text evidence="2">The sequence shown here is derived from an EMBL/GenBank/DDBJ whole genome shotgun (WGS) entry which is preliminary data.</text>
</comment>
<dbReference type="EMBL" id="JBHUFV010000033">
    <property type="protein sequence ID" value="MFD1933649.1"/>
    <property type="molecule type" value="Genomic_DNA"/>
</dbReference>
<dbReference type="RefSeq" id="WP_379573686.1">
    <property type="nucleotide sequence ID" value="NZ_JBHUFV010000033.1"/>
</dbReference>
<organism evidence="2 3">
    <name type="scientific">Nonomuraea mangrovi</name>
    <dbReference type="NCBI Taxonomy" id="2316207"/>
    <lineage>
        <taxon>Bacteria</taxon>
        <taxon>Bacillati</taxon>
        <taxon>Actinomycetota</taxon>
        <taxon>Actinomycetes</taxon>
        <taxon>Streptosporangiales</taxon>
        <taxon>Streptosporangiaceae</taxon>
        <taxon>Nonomuraea</taxon>
    </lineage>
</organism>
<dbReference type="PROSITE" id="PS51257">
    <property type="entry name" value="PROKAR_LIPOPROTEIN"/>
    <property type="match status" value="1"/>
</dbReference>
<feature type="compositionally biased region" description="Acidic residues" evidence="1">
    <location>
        <begin position="44"/>
        <end position="68"/>
    </location>
</feature>
<reference evidence="3" key="1">
    <citation type="journal article" date="2019" name="Int. J. Syst. Evol. Microbiol.">
        <title>The Global Catalogue of Microorganisms (GCM) 10K type strain sequencing project: providing services to taxonomists for standard genome sequencing and annotation.</title>
        <authorList>
            <consortium name="The Broad Institute Genomics Platform"/>
            <consortium name="The Broad Institute Genome Sequencing Center for Infectious Disease"/>
            <person name="Wu L."/>
            <person name="Ma J."/>
        </authorList>
    </citation>
    <scope>NUCLEOTIDE SEQUENCE [LARGE SCALE GENOMIC DNA]</scope>
    <source>
        <strain evidence="3">ICMP 6774ER</strain>
    </source>
</reference>
<protein>
    <submittedName>
        <fullName evidence="2">Uncharacterized protein</fullName>
    </submittedName>
</protein>
<keyword evidence="3" id="KW-1185">Reference proteome</keyword>
<dbReference type="Proteomes" id="UP001597368">
    <property type="component" value="Unassembled WGS sequence"/>
</dbReference>
<evidence type="ECO:0000313" key="3">
    <source>
        <dbReference type="Proteomes" id="UP001597368"/>
    </source>
</evidence>
<evidence type="ECO:0000256" key="1">
    <source>
        <dbReference type="SAM" id="MobiDB-lite"/>
    </source>
</evidence>
<sequence>MARRLSSHAVRLGAVVTVSSVVLSGCASGDSVYAGSDQVVMDSSSEEDFVEEDVEDEVEEDEEEPDDEVVARCVRRNSEDHGRYVVVDDDRCDGAGRHGAYLWYYGGTKVRNRVSKGTTNRPRHSYVVTRSGDEITRSGKVTTNGFGNRTSTGS</sequence>
<accession>A0ABW4SXH2</accession>
<evidence type="ECO:0000313" key="2">
    <source>
        <dbReference type="EMBL" id="MFD1933649.1"/>
    </source>
</evidence>
<name>A0ABW4SXH2_9ACTN</name>
<proteinExistence type="predicted"/>